<comment type="caution">
    <text evidence="8">The sequence shown here is derived from an EMBL/GenBank/DDBJ whole genome shotgun (WGS) entry which is preliminary data.</text>
</comment>
<gene>
    <name evidence="8" type="ORF">H9962_07065</name>
</gene>
<keyword evidence="2" id="KW-0067">ATP-binding</keyword>
<evidence type="ECO:0000256" key="1">
    <source>
        <dbReference type="ARBA" id="ARBA00022741"/>
    </source>
</evidence>
<accession>A0A9D2HCX3</accession>
<dbReference type="InterPro" id="IPR027417">
    <property type="entry name" value="P-loop_NTPase"/>
</dbReference>
<dbReference type="InterPro" id="IPR009057">
    <property type="entry name" value="Homeodomain-like_sf"/>
</dbReference>
<dbReference type="PROSITE" id="PS50045">
    <property type="entry name" value="SIGMA54_INTERACT_4"/>
    <property type="match status" value="1"/>
</dbReference>
<name>A0A9D2HCX3_9BACT</name>
<dbReference type="SUPFAM" id="SSF52540">
    <property type="entry name" value="P-loop containing nucleoside triphosphate hydrolases"/>
    <property type="match status" value="1"/>
</dbReference>
<proteinExistence type="predicted"/>
<feature type="coiled-coil region" evidence="6">
    <location>
        <begin position="67"/>
        <end position="101"/>
    </location>
</feature>
<evidence type="ECO:0000256" key="3">
    <source>
        <dbReference type="ARBA" id="ARBA00023015"/>
    </source>
</evidence>
<dbReference type="Gene3D" id="1.10.10.60">
    <property type="entry name" value="Homeodomain-like"/>
    <property type="match status" value="1"/>
</dbReference>
<keyword evidence="4" id="KW-0238">DNA-binding</keyword>
<dbReference type="InterPro" id="IPR002197">
    <property type="entry name" value="HTH_Fis"/>
</dbReference>
<dbReference type="FunFam" id="3.40.50.300:FF:000006">
    <property type="entry name" value="DNA-binding transcriptional regulator NtrC"/>
    <property type="match status" value="1"/>
</dbReference>
<reference evidence="8" key="1">
    <citation type="journal article" date="2021" name="PeerJ">
        <title>Extensive microbial diversity within the chicken gut microbiome revealed by metagenomics and culture.</title>
        <authorList>
            <person name="Gilroy R."/>
            <person name="Ravi A."/>
            <person name="Getino M."/>
            <person name="Pursley I."/>
            <person name="Horton D.L."/>
            <person name="Alikhan N.F."/>
            <person name="Baker D."/>
            <person name="Gharbi K."/>
            <person name="Hall N."/>
            <person name="Watson M."/>
            <person name="Adriaenssens E.M."/>
            <person name="Foster-Nyarko E."/>
            <person name="Jarju S."/>
            <person name="Secka A."/>
            <person name="Antonio M."/>
            <person name="Oren A."/>
            <person name="Chaudhuri R.R."/>
            <person name="La Ragione R."/>
            <person name="Hildebrand F."/>
            <person name="Pallen M.J."/>
        </authorList>
    </citation>
    <scope>NUCLEOTIDE SEQUENCE</scope>
    <source>
        <strain evidence="8">CHK186-16707</strain>
    </source>
</reference>
<dbReference type="Pfam" id="PF25601">
    <property type="entry name" value="AAA_lid_14"/>
    <property type="match status" value="1"/>
</dbReference>
<keyword evidence="3" id="KW-0805">Transcription regulation</keyword>
<evidence type="ECO:0000256" key="6">
    <source>
        <dbReference type="SAM" id="Coils"/>
    </source>
</evidence>
<evidence type="ECO:0000259" key="7">
    <source>
        <dbReference type="PROSITE" id="PS50045"/>
    </source>
</evidence>
<dbReference type="CDD" id="cd00009">
    <property type="entry name" value="AAA"/>
    <property type="match status" value="1"/>
</dbReference>
<dbReference type="InterPro" id="IPR025943">
    <property type="entry name" value="Sigma_54_int_dom_ATP-bd_2"/>
</dbReference>
<reference evidence="8" key="2">
    <citation type="submission" date="2021-04" db="EMBL/GenBank/DDBJ databases">
        <authorList>
            <person name="Gilroy R."/>
        </authorList>
    </citation>
    <scope>NUCLEOTIDE SEQUENCE</scope>
    <source>
        <strain evidence="8">CHK186-16707</strain>
    </source>
</reference>
<dbReference type="PRINTS" id="PR01590">
    <property type="entry name" value="HTHFIS"/>
</dbReference>
<dbReference type="GO" id="GO:0006355">
    <property type="term" value="P:regulation of DNA-templated transcription"/>
    <property type="evidence" value="ECO:0007669"/>
    <property type="project" value="InterPro"/>
</dbReference>
<dbReference type="GO" id="GO:0043565">
    <property type="term" value="F:sequence-specific DNA binding"/>
    <property type="evidence" value="ECO:0007669"/>
    <property type="project" value="InterPro"/>
</dbReference>
<evidence type="ECO:0000256" key="2">
    <source>
        <dbReference type="ARBA" id="ARBA00022840"/>
    </source>
</evidence>
<organism evidence="8 9">
    <name type="scientific">Candidatus Mailhella merdigallinarum</name>
    <dbReference type="NCBI Taxonomy" id="2838658"/>
    <lineage>
        <taxon>Bacteria</taxon>
        <taxon>Pseudomonadati</taxon>
        <taxon>Thermodesulfobacteriota</taxon>
        <taxon>Desulfovibrionia</taxon>
        <taxon>Desulfovibrionales</taxon>
        <taxon>Desulfovibrionaceae</taxon>
        <taxon>Mailhella</taxon>
    </lineage>
</organism>
<dbReference type="SUPFAM" id="SSF46689">
    <property type="entry name" value="Homeodomain-like"/>
    <property type="match status" value="1"/>
</dbReference>
<dbReference type="Gene3D" id="3.40.50.300">
    <property type="entry name" value="P-loop containing nucleotide triphosphate hydrolases"/>
    <property type="match status" value="1"/>
</dbReference>
<dbReference type="InterPro" id="IPR003593">
    <property type="entry name" value="AAA+_ATPase"/>
</dbReference>
<dbReference type="Pfam" id="PF00158">
    <property type="entry name" value="Sigma54_activat"/>
    <property type="match status" value="1"/>
</dbReference>
<keyword evidence="5" id="KW-0804">Transcription</keyword>
<dbReference type="PANTHER" id="PTHR32071">
    <property type="entry name" value="TRANSCRIPTIONAL REGULATORY PROTEIN"/>
    <property type="match status" value="1"/>
</dbReference>
<keyword evidence="6" id="KW-0175">Coiled coil</keyword>
<evidence type="ECO:0000256" key="4">
    <source>
        <dbReference type="ARBA" id="ARBA00023125"/>
    </source>
</evidence>
<feature type="domain" description="Sigma-54 factor interaction" evidence="7">
    <location>
        <begin position="108"/>
        <end position="336"/>
    </location>
</feature>
<evidence type="ECO:0000256" key="5">
    <source>
        <dbReference type="ARBA" id="ARBA00023163"/>
    </source>
</evidence>
<sequence length="447" mass="49530">MCVEKNDSSRVLEKLIRLCDDLAWGRPADENALFELTKKGTSTPDLERLAEAFGMMTVKVEAREFQRAGLIEELEQRNRELEEARARLQERNVQLVETLRREYNVRRVIGHCDAMNRVVSQALAIARRPINTLILGPTGTGKEVIAKTIHYHSPRREAPFVAVNCTAIPDSLFESEMFGIEKGVATGVNARRGLVEEASGGTLFLDELADMSLANQAKLLRVLEEREVLRVGSAKPVPVDIKIIAATNVNLEEAVKDGRFREDLYYRINVAELRLPPLRERGDDILLLARHLLEQHARVMGRPRLSLAPATRQCLLAYDWPGNVRELNNEMERAAALALEDVIRPSDLSARVLAALAGSGGIGVASDIQPDIPAPPLLRQADVLPEDMMNLDEAERLLIQRALEVSGGNKSRAAGMLGITREGLRKKLLRLGIRTDRDKSGESGGEA</sequence>
<dbReference type="Proteomes" id="UP000824225">
    <property type="component" value="Unassembled WGS sequence"/>
</dbReference>
<dbReference type="AlphaFoldDB" id="A0A9D2HCX3"/>
<dbReference type="InterPro" id="IPR002078">
    <property type="entry name" value="Sigma_54_int"/>
</dbReference>
<keyword evidence="1" id="KW-0547">Nucleotide-binding</keyword>
<dbReference type="SMART" id="SM00382">
    <property type="entry name" value="AAA"/>
    <property type="match status" value="1"/>
</dbReference>
<dbReference type="InterPro" id="IPR025944">
    <property type="entry name" value="Sigma_54_int_dom_CS"/>
</dbReference>
<dbReference type="EMBL" id="DXAN01000023">
    <property type="protein sequence ID" value="HJA08933.1"/>
    <property type="molecule type" value="Genomic_DNA"/>
</dbReference>
<dbReference type="GO" id="GO:0005524">
    <property type="term" value="F:ATP binding"/>
    <property type="evidence" value="ECO:0007669"/>
    <property type="project" value="UniProtKB-KW"/>
</dbReference>
<dbReference type="PROSITE" id="PS00688">
    <property type="entry name" value="SIGMA54_INTERACT_3"/>
    <property type="match status" value="1"/>
</dbReference>
<dbReference type="PROSITE" id="PS00676">
    <property type="entry name" value="SIGMA54_INTERACT_2"/>
    <property type="match status" value="1"/>
</dbReference>
<dbReference type="InterPro" id="IPR058031">
    <property type="entry name" value="AAA_lid_NorR"/>
</dbReference>
<protein>
    <submittedName>
        <fullName evidence="8">Sigma-54 dependent transcriptional regulator</fullName>
    </submittedName>
</protein>
<dbReference type="Gene3D" id="1.10.8.60">
    <property type="match status" value="1"/>
</dbReference>
<dbReference type="Pfam" id="PF02954">
    <property type="entry name" value="HTH_8"/>
    <property type="match status" value="1"/>
</dbReference>
<evidence type="ECO:0000313" key="8">
    <source>
        <dbReference type="EMBL" id="HJA08933.1"/>
    </source>
</evidence>
<evidence type="ECO:0000313" key="9">
    <source>
        <dbReference type="Proteomes" id="UP000824225"/>
    </source>
</evidence>